<dbReference type="EMBL" id="JAZAVJ010000288">
    <property type="protein sequence ID" value="KAK7402683.1"/>
    <property type="molecule type" value="Genomic_DNA"/>
</dbReference>
<proteinExistence type="inferred from homology"/>
<keyword evidence="3" id="KW-0274">FAD</keyword>
<dbReference type="PANTHER" id="PTHR42877">
    <property type="entry name" value="L-ORNITHINE N(5)-MONOOXYGENASE-RELATED"/>
    <property type="match status" value="1"/>
</dbReference>
<dbReference type="Gene3D" id="3.50.50.60">
    <property type="entry name" value="FAD/NAD(P)-binding domain"/>
    <property type="match status" value="2"/>
</dbReference>
<comment type="similarity">
    <text evidence="1">Belongs to the FAD-binding monooxygenase family.</text>
</comment>
<dbReference type="PANTHER" id="PTHR42877:SF4">
    <property type="entry name" value="FAD_NAD(P)-BINDING DOMAIN-CONTAINING PROTEIN-RELATED"/>
    <property type="match status" value="1"/>
</dbReference>
<comment type="caution">
    <text evidence="5">The sequence shown here is derived from an EMBL/GenBank/DDBJ whole genome shotgun (WGS) entry which is preliminary data.</text>
</comment>
<dbReference type="Proteomes" id="UP001498476">
    <property type="component" value="Unassembled WGS sequence"/>
</dbReference>
<evidence type="ECO:0000256" key="1">
    <source>
        <dbReference type="ARBA" id="ARBA00010139"/>
    </source>
</evidence>
<evidence type="ECO:0008006" key="7">
    <source>
        <dbReference type="Google" id="ProtNLM"/>
    </source>
</evidence>
<evidence type="ECO:0000313" key="5">
    <source>
        <dbReference type="EMBL" id="KAK7402683.1"/>
    </source>
</evidence>
<dbReference type="InterPro" id="IPR036188">
    <property type="entry name" value="FAD/NAD-bd_sf"/>
</dbReference>
<name>A0ABR1GLL6_9HYPO</name>
<reference evidence="5 6" key="1">
    <citation type="journal article" date="2025" name="Microbiol. Resour. Announc.">
        <title>Draft genome sequences for Neonectria magnoliae and Neonectria punicea, canker pathogens of Liriodendron tulipifera and Acer saccharum in West Virginia.</title>
        <authorList>
            <person name="Petronek H.M."/>
            <person name="Kasson M.T."/>
            <person name="Metheny A.M."/>
            <person name="Stauder C.M."/>
            <person name="Lovett B."/>
            <person name="Lynch S.C."/>
            <person name="Garnas J.R."/>
            <person name="Kasson L.R."/>
            <person name="Stajich J.E."/>
        </authorList>
    </citation>
    <scope>NUCLEOTIDE SEQUENCE [LARGE SCALE GENOMIC DNA]</scope>
    <source>
        <strain evidence="5 6">NRRL 64653</strain>
    </source>
</reference>
<sequence length="622" mass="69869">MNDTLKSEPRRLRCTIIGAGVSGLLMAYKIRKHLLNYVDFAIYEKSAELGGTWHENTYPGCACDVPSHCYQYSFAPNPAWSKFYASSGEIKEYLKGVARHFELEQFIHYNSKVTSARWSTKKSTWTVEIHDGQVVESEILINAGGILNHPQMPDIEGLSGFSGPLLHTAAWDSSVDLKDKRIAVIGSGASAVQLLPQLQPLARKMQVYIRTPSWICPPVALPKADVTNYNYTESEKDKFRWNDDSYLKTRKDLESQFNAMFHAFFKNSQGQKDIRHKFESRMKALIPDENLQKHLIPKFEAGCRRINPGEDFLISLQKPNVQPIFEPIERVTPNGIVAGGAEFQADILVAATGFNTTFKPRFPIFGANGDNLQDLWAQNPVSYLGTGVAGFPNYFIFLGPNTPISNGSLMGPVEATGDYFIRIMRKMIRQRILSFDVRQDAQSDFDEHTQSRMRDMVWTGTCRSWFKRGADGKVTALWPGSALHYMQVLAENRWEDYNWKYDRERYAYWGHGLSWIERPELDPLGVEEQESLRNATTIPQKDSDLSFYLWKSPPLPRTVVASEGVDESHFESISQPGLVKANGLNGINGVNGQHKINGGVNGVSNTPIDGTNGGEASVVIPV</sequence>
<evidence type="ECO:0000313" key="6">
    <source>
        <dbReference type="Proteomes" id="UP001498476"/>
    </source>
</evidence>
<accession>A0ABR1GLL6</accession>
<gene>
    <name evidence="5" type="ORF">QQX98_011546</name>
</gene>
<keyword evidence="2" id="KW-0285">Flavoprotein</keyword>
<evidence type="ECO:0000256" key="3">
    <source>
        <dbReference type="ARBA" id="ARBA00022827"/>
    </source>
</evidence>
<dbReference type="Pfam" id="PF00743">
    <property type="entry name" value="FMO-like"/>
    <property type="match status" value="1"/>
</dbReference>
<protein>
    <recommendedName>
        <fullName evidence="7">Monooxygenase</fullName>
    </recommendedName>
</protein>
<evidence type="ECO:0000256" key="2">
    <source>
        <dbReference type="ARBA" id="ARBA00022630"/>
    </source>
</evidence>
<keyword evidence="6" id="KW-1185">Reference proteome</keyword>
<dbReference type="InterPro" id="IPR020946">
    <property type="entry name" value="Flavin_mOase-like"/>
</dbReference>
<evidence type="ECO:0000256" key="4">
    <source>
        <dbReference type="ARBA" id="ARBA00023002"/>
    </source>
</evidence>
<organism evidence="5 6">
    <name type="scientific">Neonectria punicea</name>
    <dbReference type="NCBI Taxonomy" id="979145"/>
    <lineage>
        <taxon>Eukaryota</taxon>
        <taxon>Fungi</taxon>
        <taxon>Dikarya</taxon>
        <taxon>Ascomycota</taxon>
        <taxon>Pezizomycotina</taxon>
        <taxon>Sordariomycetes</taxon>
        <taxon>Hypocreomycetidae</taxon>
        <taxon>Hypocreales</taxon>
        <taxon>Nectriaceae</taxon>
        <taxon>Neonectria</taxon>
    </lineage>
</organism>
<dbReference type="SUPFAM" id="SSF51905">
    <property type="entry name" value="FAD/NAD(P)-binding domain"/>
    <property type="match status" value="3"/>
</dbReference>
<keyword evidence="4" id="KW-0560">Oxidoreductase</keyword>
<dbReference type="InterPro" id="IPR051209">
    <property type="entry name" value="FAD-bind_Monooxygenase_sf"/>
</dbReference>